<name>A0A834ICM6_RHYFE</name>
<accession>A0A834ICM6</accession>
<sequence>MFPYKIQLVQKLLPRDSDQRVEYIKTTVFCGIHAGNIIGPYFFENDKGVAITVTAEWYQDMIRNFLVPEMEEQGLEDMRLQQDGATAHTAQIQLQMLQDVMENERAESCIENRGHHLADIIFPSK</sequence>
<dbReference type="Proteomes" id="UP000625711">
    <property type="component" value="Unassembled WGS sequence"/>
</dbReference>
<dbReference type="Gene3D" id="3.30.420.10">
    <property type="entry name" value="Ribonuclease H-like superfamily/Ribonuclease H"/>
    <property type="match status" value="1"/>
</dbReference>
<reference evidence="1" key="1">
    <citation type="submission" date="2020-08" db="EMBL/GenBank/DDBJ databases">
        <title>Genome sequencing and assembly of the red palm weevil Rhynchophorus ferrugineus.</title>
        <authorList>
            <person name="Dias G.B."/>
            <person name="Bergman C.M."/>
            <person name="Manee M."/>
        </authorList>
    </citation>
    <scope>NUCLEOTIDE SEQUENCE</scope>
    <source>
        <strain evidence="1">AA-2017</strain>
        <tissue evidence="1">Whole larva</tissue>
    </source>
</reference>
<evidence type="ECO:0000313" key="1">
    <source>
        <dbReference type="EMBL" id="KAF7278229.1"/>
    </source>
</evidence>
<dbReference type="AlphaFoldDB" id="A0A834ICM6"/>
<organism evidence="1 2">
    <name type="scientific">Rhynchophorus ferrugineus</name>
    <name type="common">Red palm weevil</name>
    <name type="synonym">Curculio ferrugineus</name>
    <dbReference type="NCBI Taxonomy" id="354439"/>
    <lineage>
        <taxon>Eukaryota</taxon>
        <taxon>Metazoa</taxon>
        <taxon>Ecdysozoa</taxon>
        <taxon>Arthropoda</taxon>
        <taxon>Hexapoda</taxon>
        <taxon>Insecta</taxon>
        <taxon>Pterygota</taxon>
        <taxon>Neoptera</taxon>
        <taxon>Endopterygota</taxon>
        <taxon>Coleoptera</taxon>
        <taxon>Polyphaga</taxon>
        <taxon>Cucujiformia</taxon>
        <taxon>Curculionidae</taxon>
        <taxon>Dryophthorinae</taxon>
        <taxon>Rhynchophorus</taxon>
    </lineage>
</organism>
<dbReference type="OrthoDB" id="8195099at2759"/>
<evidence type="ECO:0000313" key="2">
    <source>
        <dbReference type="Proteomes" id="UP000625711"/>
    </source>
</evidence>
<dbReference type="PANTHER" id="PTHR47326:SF1">
    <property type="entry name" value="HTH PSQ-TYPE DOMAIN-CONTAINING PROTEIN"/>
    <property type="match status" value="1"/>
</dbReference>
<dbReference type="PANTHER" id="PTHR47326">
    <property type="entry name" value="TRANSPOSABLE ELEMENT TC3 TRANSPOSASE-LIKE PROTEIN"/>
    <property type="match status" value="1"/>
</dbReference>
<comment type="caution">
    <text evidence="1">The sequence shown here is derived from an EMBL/GenBank/DDBJ whole genome shotgun (WGS) entry which is preliminary data.</text>
</comment>
<evidence type="ECO:0008006" key="3">
    <source>
        <dbReference type="Google" id="ProtNLM"/>
    </source>
</evidence>
<keyword evidence="2" id="KW-1185">Reference proteome</keyword>
<dbReference type="EMBL" id="JAACXV010000404">
    <property type="protein sequence ID" value="KAF7278229.1"/>
    <property type="molecule type" value="Genomic_DNA"/>
</dbReference>
<protein>
    <recommendedName>
        <fullName evidence="3">Transposase</fullName>
    </recommendedName>
</protein>
<proteinExistence type="predicted"/>
<dbReference type="GO" id="GO:0003676">
    <property type="term" value="F:nucleic acid binding"/>
    <property type="evidence" value="ECO:0007669"/>
    <property type="project" value="InterPro"/>
</dbReference>
<dbReference type="InterPro" id="IPR036397">
    <property type="entry name" value="RNaseH_sf"/>
</dbReference>
<gene>
    <name evidence="1" type="ORF">GWI33_008586</name>
</gene>